<reference evidence="7" key="1">
    <citation type="submission" date="2023-03" db="EMBL/GenBank/DDBJ databases">
        <authorList>
            <person name="Steffen K."/>
            <person name="Cardenas P."/>
        </authorList>
    </citation>
    <scope>NUCLEOTIDE SEQUENCE</scope>
</reference>
<dbReference type="InterPro" id="IPR016105">
    <property type="entry name" value="Pyr-dep_his/arg-deCO2ase_sand"/>
</dbReference>
<sequence length="207" mass="22744">MGHWCPEWVPGPFPATRRRGPERAVIELVPKELFFTKGVGKHREKLTSFELALRAAGIAACNLVRVSSIFPPGCKILTKADGVRRLKPGQVTFVVMSDAATREAHRLIAATIGVAIPRDRKLFGYLSEHHSFGENEETAGDYAEELAAEMLATTLGLDFDPDKSWDEKKEVYRLSTQIVRTQNVTQTAVGDKNGLWTTVIAAAVLVG</sequence>
<dbReference type="Gene3D" id="3.50.20.10">
    <property type="entry name" value="Pyruvoyl-Dependent Histidine Decarboxylase, subunit B"/>
    <property type="match status" value="1"/>
</dbReference>
<protein>
    <recommendedName>
        <fullName evidence="2">arginine decarboxylase</fullName>
        <ecNumber evidence="2">4.1.1.19</ecNumber>
    </recommendedName>
</protein>
<gene>
    <name evidence="7" type="ORF">GBAR_LOCUS4042</name>
</gene>
<comment type="caution">
    <text evidence="7">The sequence shown here is derived from an EMBL/GenBank/DDBJ whole genome shotgun (WGS) entry which is preliminary data.</text>
</comment>
<dbReference type="PANTHER" id="PTHR40438">
    <property type="entry name" value="PYRUVOYL-DEPENDENT ARGININE DECARBOXYLASE"/>
    <property type="match status" value="1"/>
</dbReference>
<evidence type="ECO:0000256" key="5">
    <source>
        <dbReference type="ARBA" id="ARBA00023317"/>
    </source>
</evidence>
<keyword evidence="5" id="KW-0670">Pyruvate</keyword>
<dbReference type="SFLD" id="SFLDS00055">
    <property type="entry name" value="Pyruvoyl-Dependent_Histidine/A"/>
    <property type="match status" value="1"/>
</dbReference>
<name>A0AA35W202_GEOBA</name>
<dbReference type="Pfam" id="PF01862">
    <property type="entry name" value="PvlArgDC"/>
    <property type="match status" value="1"/>
</dbReference>
<evidence type="ECO:0000256" key="1">
    <source>
        <dbReference type="ARBA" id="ARBA00001928"/>
    </source>
</evidence>
<dbReference type="EMBL" id="CASHTH010000573">
    <property type="protein sequence ID" value="CAI8004963.1"/>
    <property type="molecule type" value="Genomic_DNA"/>
</dbReference>
<dbReference type="PIRSF" id="PIRSF005216">
    <property type="entry name" value="Pyruvoyl-dep_arg_deCO2ase"/>
    <property type="match status" value="1"/>
</dbReference>
<comment type="cofactor">
    <cofactor evidence="1">
        <name>pyruvate</name>
        <dbReference type="ChEBI" id="CHEBI:15361"/>
    </cofactor>
</comment>
<evidence type="ECO:0000313" key="7">
    <source>
        <dbReference type="EMBL" id="CAI8004963.1"/>
    </source>
</evidence>
<dbReference type="HAMAP" id="MF_01404">
    <property type="entry name" value="PvlArgDC"/>
    <property type="match status" value="1"/>
</dbReference>
<dbReference type="SFLD" id="SFLDG01170">
    <property type="entry name" value="Pyruvoyl-dependent_arginine_de"/>
    <property type="match status" value="1"/>
</dbReference>
<dbReference type="Proteomes" id="UP001174909">
    <property type="component" value="Unassembled WGS sequence"/>
</dbReference>
<keyword evidence="3" id="KW-0210">Decarboxylase</keyword>
<evidence type="ECO:0000256" key="6">
    <source>
        <dbReference type="ARBA" id="ARBA00049309"/>
    </source>
</evidence>
<dbReference type="PANTHER" id="PTHR40438:SF1">
    <property type="entry name" value="PYRUVOYL-DEPENDENT ARGININE DECARBOXYLASE"/>
    <property type="match status" value="1"/>
</dbReference>
<accession>A0AA35W202</accession>
<keyword evidence="4" id="KW-0456">Lyase</keyword>
<dbReference type="GO" id="GO:0006527">
    <property type="term" value="P:L-arginine catabolic process"/>
    <property type="evidence" value="ECO:0007669"/>
    <property type="project" value="InterPro"/>
</dbReference>
<evidence type="ECO:0000256" key="3">
    <source>
        <dbReference type="ARBA" id="ARBA00022793"/>
    </source>
</evidence>
<proteinExistence type="inferred from homology"/>
<keyword evidence="8" id="KW-1185">Reference proteome</keyword>
<evidence type="ECO:0000313" key="8">
    <source>
        <dbReference type="Proteomes" id="UP001174909"/>
    </source>
</evidence>
<dbReference type="InterPro" id="IPR002724">
    <property type="entry name" value="Pyruvoyl-dep_arg_deCO2ase"/>
</dbReference>
<dbReference type="InterPro" id="IPR016104">
    <property type="entry name" value="Pyr-dep_his/arg-deCO2ase"/>
</dbReference>
<evidence type="ECO:0000256" key="4">
    <source>
        <dbReference type="ARBA" id="ARBA00023239"/>
    </source>
</evidence>
<organism evidence="7 8">
    <name type="scientific">Geodia barretti</name>
    <name type="common">Barrett's horny sponge</name>
    <dbReference type="NCBI Taxonomy" id="519541"/>
    <lineage>
        <taxon>Eukaryota</taxon>
        <taxon>Metazoa</taxon>
        <taxon>Porifera</taxon>
        <taxon>Demospongiae</taxon>
        <taxon>Heteroscleromorpha</taxon>
        <taxon>Tetractinellida</taxon>
        <taxon>Astrophorina</taxon>
        <taxon>Geodiidae</taxon>
        <taxon>Geodia</taxon>
    </lineage>
</organism>
<dbReference type="AlphaFoldDB" id="A0AA35W202"/>
<dbReference type="NCBIfam" id="TIGR00286">
    <property type="entry name" value="pyruvoyl-dependent arginine decarboxylase"/>
    <property type="match status" value="1"/>
</dbReference>
<comment type="catalytic activity">
    <reaction evidence="6">
        <text>L-arginine + H(+) = agmatine + CO2</text>
        <dbReference type="Rhea" id="RHEA:17641"/>
        <dbReference type="ChEBI" id="CHEBI:15378"/>
        <dbReference type="ChEBI" id="CHEBI:16526"/>
        <dbReference type="ChEBI" id="CHEBI:32682"/>
        <dbReference type="ChEBI" id="CHEBI:58145"/>
        <dbReference type="EC" id="4.1.1.19"/>
    </reaction>
</comment>
<evidence type="ECO:0000256" key="2">
    <source>
        <dbReference type="ARBA" id="ARBA00012426"/>
    </source>
</evidence>
<dbReference type="EC" id="4.1.1.19" evidence="2"/>
<dbReference type="SUPFAM" id="SSF56271">
    <property type="entry name" value="Pyruvoyl-dependent histidine and arginine decarboxylases"/>
    <property type="match status" value="1"/>
</dbReference>
<dbReference type="GO" id="GO:0008792">
    <property type="term" value="F:arginine decarboxylase activity"/>
    <property type="evidence" value="ECO:0007669"/>
    <property type="project" value="UniProtKB-EC"/>
</dbReference>